<evidence type="ECO:0000256" key="3">
    <source>
        <dbReference type="ARBA" id="ARBA00004496"/>
    </source>
</evidence>
<keyword evidence="10 16" id="KW-0418">Kinase</keyword>
<feature type="binding site" evidence="16">
    <location>
        <begin position="6"/>
        <end position="13"/>
    </location>
    <ligand>
        <name>ATP</name>
        <dbReference type="ChEBI" id="CHEBI:30616"/>
    </ligand>
</feature>
<comment type="subcellular location">
    <subcellularLocation>
        <location evidence="3 16">Cytoplasm</location>
    </subcellularLocation>
</comment>
<comment type="subunit">
    <text evidence="5 16">Homodimer.</text>
</comment>
<dbReference type="GO" id="GO:0004594">
    <property type="term" value="F:pantothenate kinase activity"/>
    <property type="evidence" value="ECO:0007669"/>
    <property type="project" value="UniProtKB-UniRule"/>
</dbReference>
<keyword evidence="13 16" id="KW-0173">Coenzyme A biosynthesis</keyword>
<proteinExistence type="inferred from homology"/>
<gene>
    <name evidence="16" type="primary">coaX</name>
    <name evidence="17" type="ORF">Z955_13790</name>
</gene>
<comment type="cofactor">
    <cofactor evidence="2">
        <name>K(+)</name>
        <dbReference type="ChEBI" id="CHEBI:29103"/>
    </cofactor>
</comment>
<dbReference type="NCBIfam" id="NF009855">
    <property type="entry name" value="PRK13321.1"/>
    <property type="match status" value="1"/>
</dbReference>
<dbReference type="Pfam" id="PF03309">
    <property type="entry name" value="Pan_kinase"/>
    <property type="match status" value="1"/>
</dbReference>
<evidence type="ECO:0000313" key="17">
    <source>
        <dbReference type="EMBL" id="KGM96064.1"/>
    </source>
</evidence>
<evidence type="ECO:0000256" key="12">
    <source>
        <dbReference type="ARBA" id="ARBA00022958"/>
    </source>
</evidence>
<evidence type="ECO:0000256" key="9">
    <source>
        <dbReference type="ARBA" id="ARBA00022741"/>
    </source>
</evidence>
<evidence type="ECO:0000256" key="6">
    <source>
        <dbReference type="ARBA" id="ARBA00012102"/>
    </source>
</evidence>
<keyword evidence="11 16" id="KW-0067">ATP-binding</keyword>
<dbReference type="NCBIfam" id="NF009848">
    <property type="entry name" value="PRK13318.1-6"/>
    <property type="match status" value="1"/>
</dbReference>
<organism evidence="17 18">
    <name type="scientific">Clostridium botulinum C/D str. DC5</name>
    <dbReference type="NCBI Taxonomy" id="1443128"/>
    <lineage>
        <taxon>Bacteria</taxon>
        <taxon>Bacillati</taxon>
        <taxon>Bacillota</taxon>
        <taxon>Clostridia</taxon>
        <taxon>Eubacteriales</taxon>
        <taxon>Clostridiaceae</taxon>
        <taxon>Clostridium</taxon>
    </lineage>
</organism>
<dbReference type="GO" id="GO:0015937">
    <property type="term" value="P:coenzyme A biosynthetic process"/>
    <property type="evidence" value="ECO:0007669"/>
    <property type="project" value="UniProtKB-UniRule"/>
</dbReference>
<comment type="function">
    <text evidence="16">Catalyzes the phosphorylation of pantothenate (Pan), the first step in CoA biosynthesis.</text>
</comment>
<evidence type="ECO:0000256" key="4">
    <source>
        <dbReference type="ARBA" id="ARBA00005225"/>
    </source>
</evidence>
<accession>A0A0A0I3U3</accession>
<dbReference type="NCBIfam" id="TIGR00671">
    <property type="entry name" value="baf"/>
    <property type="match status" value="1"/>
</dbReference>
<dbReference type="PANTHER" id="PTHR34265:SF1">
    <property type="entry name" value="TYPE III PANTOTHENATE KINASE"/>
    <property type="match status" value="1"/>
</dbReference>
<feature type="active site" description="Proton acceptor" evidence="16">
    <location>
        <position position="109"/>
    </location>
</feature>
<evidence type="ECO:0000256" key="16">
    <source>
        <dbReference type="HAMAP-Rule" id="MF_01274"/>
    </source>
</evidence>
<dbReference type="EMBL" id="JDRY01000087">
    <property type="protein sequence ID" value="KGM96064.1"/>
    <property type="molecule type" value="Genomic_DNA"/>
</dbReference>
<protein>
    <recommendedName>
        <fullName evidence="15 16">Type III pantothenate kinase</fullName>
        <ecNumber evidence="6 16">2.7.1.33</ecNumber>
    </recommendedName>
    <alternativeName>
        <fullName evidence="16">PanK-III</fullName>
    </alternativeName>
    <alternativeName>
        <fullName evidence="16">Pantothenic acid kinase</fullName>
    </alternativeName>
</protein>
<reference evidence="17 18" key="1">
    <citation type="submission" date="2014-01" db="EMBL/GenBank/DDBJ databases">
        <title>Plasmidome dynamics in the species complex Clostridium novyi sensu lato converts strains of independent lineages into distinctly different pathogens.</title>
        <authorList>
            <person name="Skarin H."/>
            <person name="Segerman B."/>
        </authorList>
    </citation>
    <scope>NUCLEOTIDE SEQUENCE [LARGE SCALE GENOMIC DNA]</scope>
    <source>
        <strain evidence="17 18">DC5</strain>
    </source>
</reference>
<evidence type="ECO:0000256" key="8">
    <source>
        <dbReference type="ARBA" id="ARBA00022679"/>
    </source>
</evidence>
<dbReference type="HAMAP" id="MF_01274">
    <property type="entry name" value="Pantothen_kinase_3"/>
    <property type="match status" value="1"/>
</dbReference>
<evidence type="ECO:0000313" key="18">
    <source>
        <dbReference type="Proteomes" id="UP000030014"/>
    </source>
</evidence>
<keyword evidence="16" id="KW-0479">Metal-binding</keyword>
<dbReference type="GO" id="GO:0005524">
    <property type="term" value="F:ATP binding"/>
    <property type="evidence" value="ECO:0007669"/>
    <property type="project" value="UniProtKB-UniRule"/>
</dbReference>
<dbReference type="Proteomes" id="UP000030014">
    <property type="component" value="Unassembled WGS sequence"/>
</dbReference>
<dbReference type="GO" id="GO:0005737">
    <property type="term" value="C:cytoplasm"/>
    <property type="evidence" value="ECO:0007669"/>
    <property type="project" value="UniProtKB-SubCell"/>
</dbReference>
<dbReference type="CDD" id="cd24015">
    <property type="entry name" value="ASKHA_NBD_PanK-III"/>
    <property type="match status" value="1"/>
</dbReference>
<dbReference type="NCBIfam" id="NF009847">
    <property type="entry name" value="PRK13318.1-5"/>
    <property type="match status" value="1"/>
</dbReference>
<dbReference type="EC" id="2.7.1.33" evidence="6 16"/>
<feature type="binding site" evidence="16">
    <location>
        <begin position="107"/>
        <end position="110"/>
    </location>
    <ligand>
        <name>substrate</name>
    </ligand>
</feature>
<dbReference type="Gene3D" id="3.30.420.40">
    <property type="match status" value="2"/>
</dbReference>
<dbReference type="AlphaFoldDB" id="A0A0A0I3U3"/>
<dbReference type="InterPro" id="IPR043129">
    <property type="entry name" value="ATPase_NBD"/>
</dbReference>
<comment type="similarity">
    <text evidence="14 16">Belongs to the type III pantothenate kinase family.</text>
</comment>
<keyword evidence="9 16" id="KW-0547">Nucleotide-binding</keyword>
<name>A0A0A0I3U3_CLOBO</name>
<comment type="pathway">
    <text evidence="4 16">Cofactor biosynthesis; coenzyme A biosynthesis; CoA from (R)-pantothenate: step 1/5.</text>
</comment>
<evidence type="ECO:0000256" key="2">
    <source>
        <dbReference type="ARBA" id="ARBA00001958"/>
    </source>
</evidence>
<dbReference type="GO" id="GO:0046872">
    <property type="term" value="F:metal ion binding"/>
    <property type="evidence" value="ECO:0007669"/>
    <property type="project" value="UniProtKB-KW"/>
</dbReference>
<comment type="cofactor">
    <cofactor evidence="16">
        <name>NH4(+)</name>
        <dbReference type="ChEBI" id="CHEBI:28938"/>
    </cofactor>
    <cofactor evidence="16">
        <name>K(+)</name>
        <dbReference type="ChEBI" id="CHEBI:29103"/>
    </cofactor>
    <text evidence="16">A monovalent cation. Ammonium or potassium.</text>
</comment>
<comment type="catalytic activity">
    <reaction evidence="1 16">
        <text>(R)-pantothenate + ATP = (R)-4'-phosphopantothenate + ADP + H(+)</text>
        <dbReference type="Rhea" id="RHEA:16373"/>
        <dbReference type="ChEBI" id="CHEBI:10986"/>
        <dbReference type="ChEBI" id="CHEBI:15378"/>
        <dbReference type="ChEBI" id="CHEBI:29032"/>
        <dbReference type="ChEBI" id="CHEBI:30616"/>
        <dbReference type="ChEBI" id="CHEBI:456216"/>
        <dbReference type="EC" id="2.7.1.33"/>
    </reaction>
</comment>
<evidence type="ECO:0000256" key="5">
    <source>
        <dbReference type="ARBA" id="ARBA00011738"/>
    </source>
</evidence>
<evidence type="ECO:0000256" key="14">
    <source>
        <dbReference type="ARBA" id="ARBA00038036"/>
    </source>
</evidence>
<feature type="binding site" evidence="16">
    <location>
        <position position="100"/>
    </location>
    <ligand>
        <name>substrate</name>
    </ligand>
</feature>
<dbReference type="UniPathway" id="UPA00241">
    <property type="reaction ID" value="UER00352"/>
</dbReference>
<sequence>MLFVLDAGNTNIVLGIYKGEELVLECRLGTDAKRTADEYGIQVLELLSHNNIDPKDIEGVIISSVVPNIMYSIEHMIRKYFNVEPIVVGPGVKTGINIKYDNPKSVGADRIVNAVAAHELFKKPLIIIDFGTATTYCAVTKKGDYLGGAICPGIKISAAALFEKAAKLPRIELIKPSHVICKNTVTSMQAGIVYGYIGQVDYIVSKIKQEMIELGEGEPYVIATGGFATLISEDSTTIDKVCPFLTLEGLKIIYEKNKE</sequence>
<dbReference type="InterPro" id="IPR004619">
    <property type="entry name" value="Type_III_PanK"/>
</dbReference>
<evidence type="ECO:0000256" key="1">
    <source>
        <dbReference type="ARBA" id="ARBA00001206"/>
    </source>
</evidence>
<dbReference type="RefSeq" id="WP_029169507.1">
    <property type="nucleotide sequence ID" value="NZ_JDRY01000087.1"/>
</dbReference>
<feature type="binding site" evidence="16">
    <location>
        <position position="129"/>
    </location>
    <ligand>
        <name>K(+)</name>
        <dbReference type="ChEBI" id="CHEBI:29103"/>
    </ligand>
</feature>
<feature type="binding site" evidence="16">
    <location>
        <position position="184"/>
    </location>
    <ligand>
        <name>substrate</name>
    </ligand>
</feature>
<keyword evidence="7 16" id="KW-0963">Cytoplasm</keyword>
<dbReference type="SUPFAM" id="SSF53067">
    <property type="entry name" value="Actin-like ATPase domain"/>
    <property type="match status" value="2"/>
</dbReference>
<evidence type="ECO:0000256" key="7">
    <source>
        <dbReference type="ARBA" id="ARBA00022490"/>
    </source>
</evidence>
<evidence type="ECO:0000256" key="13">
    <source>
        <dbReference type="ARBA" id="ARBA00022993"/>
    </source>
</evidence>
<keyword evidence="12 16" id="KW-0630">Potassium</keyword>
<comment type="caution">
    <text evidence="17">The sequence shown here is derived from an EMBL/GenBank/DDBJ whole genome shotgun (WGS) entry which is preliminary data.</text>
</comment>
<evidence type="ECO:0000256" key="11">
    <source>
        <dbReference type="ARBA" id="ARBA00022840"/>
    </source>
</evidence>
<evidence type="ECO:0000256" key="15">
    <source>
        <dbReference type="ARBA" id="ARBA00040883"/>
    </source>
</evidence>
<dbReference type="PANTHER" id="PTHR34265">
    <property type="entry name" value="TYPE III PANTOTHENATE KINASE"/>
    <property type="match status" value="1"/>
</dbReference>
<evidence type="ECO:0000256" key="10">
    <source>
        <dbReference type="ARBA" id="ARBA00022777"/>
    </source>
</evidence>
<keyword evidence="8 16" id="KW-0808">Transferase</keyword>
<feature type="binding site" evidence="16">
    <location>
        <position position="132"/>
    </location>
    <ligand>
        <name>ATP</name>
        <dbReference type="ChEBI" id="CHEBI:30616"/>
    </ligand>
</feature>